<dbReference type="Proteomes" id="UP001377567">
    <property type="component" value="Unassembled WGS sequence"/>
</dbReference>
<protein>
    <submittedName>
        <fullName evidence="2">Aim29 protein</fullName>
    </submittedName>
</protein>
<evidence type="ECO:0000256" key="1">
    <source>
        <dbReference type="ARBA" id="ARBA00007176"/>
    </source>
</evidence>
<dbReference type="Pfam" id="PF10209">
    <property type="entry name" value="DUF2340"/>
    <property type="match status" value="1"/>
</dbReference>
<sequence length="149" mass="17455">MSNTDHKNYDQNEPLTSNTAPLTDSTITIRAIKSFPYRNVKNIILRDYDLKNKTAHDLFQDSLKHIQTEGAFRPFRTVKFDRMKIYTHAHGSKTVNLVINFTHDDDWVLDISESCSKKLCDYGIENETEISLYVESEYEEYKANPVEKW</sequence>
<comment type="similarity">
    <text evidence="1">Belongs to the UPF0538 family.</text>
</comment>
<gene>
    <name evidence="2" type="ORF">DAKH74_000480</name>
</gene>
<comment type="caution">
    <text evidence="2">The sequence shown here is derived from an EMBL/GenBank/DDBJ whole genome shotgun (WGS) entry which is preliminary data.</text>
</comment>
<keyword evidence="3" id="KW-1185">Reference proteome</keyword>
<organism evidence="2 3">
    <name type="scientific">Maudiozyma humilis</name>
    <name type="common">Sour dough yeast</name>
    <name type="synonym">Kazachstania humilis</name>
    <dbReference type="NCBI Taxonomy" id="51915"/>
    <lineage>
        <taxon>Eukaryota</taxon>
        <taxon>Fungi</taxon>
        <taxon>Dikarya</taxon>
        <taxon>Ascomycota</taxon>
        <taxon>Saccharomycotina</taxon>
        <taxon>Saccharomycetes</taxon>
        <taxon>Saccharomycetales</taxon>
        <taxon>Saccharomycetaceae</taxon>
        <taxon>Maudiozyma</taxon>
    </lineage>
</organism>
<dbReference type="AlphaFoldDB" id="A0AAV5RQ93"/>
<accession>A0AAV5RQ93</accession>
<dbReference type="InterPro" id="IPR018794">
    <property type="entry name" value="UPF0538"/>
</dbReference>
<reference evidence="2 3" key="1">
    <citation type="journal article" date="2023" name="Elife">
        <title>Identification of key yeast species and microbe-microbe interactions impacting larval growth of Drosophila in the wild.</title>
        <authorList>
            <person name="Mure A."/>
            <person name="Sugiura Y."/>
            <person name="Maeda R."/>
            <person name="Honda K."/>
            <person name="Sakurai N."/>
            <person name="Takahashi Y."/>
            <person name="Watada M."/>
            <person name="Katoh T."/>
            <person name="Gotoh A."/>
            <person name="Gotoh Y."/>
            <person name="Taniguchi I."/>
            <person name="Nakamura K."/>
            <person name="Hayashi T."/>
            <person name="Katayama T."/>
            <person name="Uemura T."/>
            <person name="Hattori Y."/>
        </authorList>
    </citation>
    <scope>NUCLEOTIDE SEQUENCE [LARGE SCALE GENOMIC DNA]</scope>
    <source>
        <strain evidence="2 3">KH-74</strain>
    </source>
</reference>
<name>A0AAV5RQ93_MAUHU</name>
<evidence type="ECO:0000313" key="2">
    <source>
        <dbReference type="EMBL" id="GMM53432.1"/>
    </source>
</evidence>
<dbReference type="EMBL" id="BTGD01000001">
    <property type="protein sequence ID" value="GMM53432.1"/>
    <property type="molecule type" value="Genomic_DNA"/>
</dbReference>
<dbReference type="PANTHER" id="PTHR18444">
    <property type="entry name" value="UPF0538 FAMILY MEMBER"/>
    <property type="match status" value="1"/>
</dbReference>
<dbReference type="PANTHER" id="PTHR18444:SF9">
    <property type="entry name" value="UPF0538 PROTEIN C2ORF76"/>
    <property type="match status" value="1"/>
</dbReference>
<proteinExistence type="inferred from homology"/>
<evidence type="ECO:0000313" key="3">
    <source>
        <dbReference type="Proteomes" id="UP001377567"/>
    </source>
</evidence>